<feature type="domain" description="Beta-hexosaminidase eukaryotic type N-terminal" evidence="15">
    <location>
        <begin position="105"/>
        <end position="219"/>
    </location>
</feature>
<dbReference type="InterPro" id="IPR029018">
    <property type="entry name" value="Hex-like_dom2"/>
</dbReference>
<dbReference type="PRINTS" id="PR00738">
    <property type="entry name" value="GLHYDRLASE20"/>
</dbReference>
<dbReference type="InterPro" id="IPR017853">
    <property type="entry name" value="GH"/>
</dbReference>
<sequence>MSEYLATNDSHSRVITLVGSAKELKMVWHWILLVTVFVHSAQSNDVQGLETNSDTYKPSWVYKCDPEYGCERSDQPSQGHAVNTTNIFKSLDLCRTVCGRFGGMWPRPVTASLSQNTIKIHPNYIRFDLRDVPLETREILVEMTQITTANLLAECGGNVTDVVATPVVVHLSVKSSSLTLTWDTNEEYFLDIQSKGNSVTIHVSAETVYGARHALETLTHLTASDRPVYSTEQRCGLHILAGATVRDRPAYSHRGLVLDTSRNFMPMVDIKRTIDGMAATKMNVFHWHVTDSHSFPLESKSVPQFTKYGAYSAQELYRTEEVRELIHYAKVRGVRVVIEIDSPAHAGNGWQWGKDYGYGDLAVCVNAESWRRLCIQPPCGQLNPANQAVYRVLRRLYKDIVDLLPKPALFHVGGDEVHLGCWNSSEEIVNYMKHKGFDTDVDGFIRLWAEFHSKALQIWDEEILASGGEKQPVLIWSSELTQPGRIQNYLDKDRLKKRQQQQHQLHELSSSLVKYHDHIEDRRQVELISSRLILGVGLILDDSTNATKRTKLQNATDINDNNELPKHQNHSGPAGDTRVWPRAAAVGERLWSDLRSGFAAAEPRMQRHRARLLARGLRPDVLSPAWCAHHDSRCF</sequence>
<dbReference type="InterPro" id="IPR015883">
    <property type="entry name" value="Glyco_hydro_20_cat"/>
</dbReference>
<dbReference type="SUPFAM" id="SSF55545">
    <property type="entry name" value="beta-N-acetylhexosaminidase-like domain"/>
    <property type="match status" value="1"/>
</dbReference>
<protein>
    <recommendedName>
        <fullName evidence="10">Beta-hexosaminidase</fullName>
        <ecNumber evidence="10">3.2.1.52</ecNumber>
    </recommendedName>
</protein>
<dbReference type="GO" id="GO:0005886">
    <property type="term" value="C:plasma membrane"/>
    <property type="evidence" value="ECO:0007669"/>
    <property type="project" value="TreeGrafter"/>
</dbReference>
<evidence type="ECO:0000256" key="7">
    <source>
        <dbReference type="ARBA" id="ARBA00023277"/>
    </source>
</evidence>
<evidence type="ECO:0000256" key="2">
    <source>
        <dbReference type="ARBA" id="ARBA00006285"/>
    </source>
</evidence>
<keyword evidence="4 10" id="KW-0378">Hydrolase</keyword>
<dbReference type="EMBL" id="KQ461190">
    <property type="protein sequence ID" value="KPJ07280.1"/>
    <property type="molecule type" value="Genomic_DNA"/>
</dbReference>
<keyword evidence="6" id="KW-0325">Glycoprotein</keyword>
<dbReference type="SUPFAM" id="SSF51445">
    <property type="entry name" value="(Trans)glycosidases"/>
    <property type="match status" value="1"/>
</dbReference>
<evidence type="ECO:0000256" key="6">
    <source>
        <dbReference type="ARBA" id="ARBA00023180"/>
    </source>
</evidence>
<accession>A0A194QQN5</accession>
<evidence type="ECO:0000256" key="9">
    <source>
        <dbReference type="ARBA" id="ARBA00023326"/>
    </source>
</evidence>
<feature type="signal peptide" evidence="13">
    <location>
        <begin position="1"/>
        <end position="43"/>
    </location>
</feature>
<dbReference type="GO" id="GO:0016231">
    <property type="term" value="F:beta-N-acetylglucosaminidase activity"/>
    <property type="evidence" value="ECO:0007669"/>
    <property type="project" value="TreeGrafter"/>
</dbReference>
<reference evidence="16 17" key="1">
    <citation type="journal article" date="2015" name="Nat. Commun.">
        <title>Outbred genome sequencing and CRISPR/Cas9 gene editing in butterflies.</title>
        <authorList>
            <person name="Li X."/>
            <person name="Fan D."/>
            <person name="Zhang W."/>
            <person name="Liu G."/>
            <person name="Zhang L."/>
            <person name="Zhao L."/>
            <person name="Fang X."/>
            <person name="Chen L."/>
            <person name="Dong Y."/>
            <person name="Chen Y."/>
            <person name="Ding Y."/>
            <person name="Zhao R."/>
            <person name="Feng M."/>
            <person name="Zhu Y."/>
            <person name="Feng Y."/>
            <person name="Jiang X."/>
            <person name="Zhu D."/>
            <person name="Xiang H."/>
            <person name="Feng X."/>
            <person name="Li S."/>
            <person name="Wang J."/>
            <person name="Zhang G."/>
            <person name="Kronforst M.R."/>
            <person name="Wang W."/>
        </authorList>
    </citation>
    <scope>NUCLEOTIDE SEQUENCE [LARGE SCALE GENOMIC DNA]</scope>
    <source>
        <strain evidence="16">Ya'a_city_454_Pm</strain>
        <tissue evidence="16">Whole body</tissue>
    </source>
</reference>
<feature type="active site" description="Proton donor" evidence="11">
    <location>
        <position position="416"/>
    </location>
</feature>
<keyword evidence="17" id="KW-1185">Reference proteome</keyword>
<feature type="compositionally biased region" description="Polar residues" evidence="12">
    <location>
        <begin position="552"/>
        <end position="562"/>
    </location>
</feature>
<dbReference type="InterPro" id="IPR029019">
    <property type="entry name" value="HEX_eukaryotic_N"/>
</dbReference>
<dbReference type="GO" id="GO:0000272">
    <property type="term" value="P:polysaccharide catabolic process"/>
    <property type="evidence" value="ECO:0007669"/>
    <property type="project" value="UniProtKB-KW"/>
</dbReference>
<feature type="chain" id="PRO_5008264558" description="Beta-hexosaminidase" evidence="13">
    <location>
        <begin position="44"/>
        <end position="635"/>
    </location>
</feature>
<comment type="similarity">
    <text evidence="2 10">Belongs to the glycosyl hydrolase 20 family.</text>
</comment>
<dbReference type="Gene3D" id="3.30.379.10">
    <property type="entry name" value="Chitobiase/beta-hexosaminidase domain 2-like"/>
    <property type="match status" value="1"/>
</dbReference>
<dbReference type="InterPro" id="IPR025705">
    <property type="entry name" value="Beta_hexosaminidase_sua/sub"/>
</dbReference>
<feature type="region of interest" description="Disordered" evidence="12">
    <location>
        <begin position="552"/>
        <end position="578"/>
    </location>
</feature>
<keyword evidence="8 10" id="KW-0326">Glycosidase</keyword>
<dbReference type="FunCoup" id="A0A194QQN5">
    <property type="interactions" value="524"/>
</dbReference>
<dbReference type="GO" id="GO:0030203">
    <property type="term" value="P:glycosaminoglycan metabolic process"/>
    <property type="evidence" value="ECO:0007669"/>
    <property type="project" value="TreeGrafter"/>
</dbReference>
<name>A0A194QQN5_PAPMA</name>
<evidence type="ECO:0000259" key="14">
    <source>
        <dbReference type="Pfam" id="PF00728"/>
    </source>
</evidence>
<dbReference type="Gene3D" id="3.20.20.80">
    <property type="entry name" value="Glycosidases"/>
    <property type="match status" value="2"/>
</dbReference>
<evidence type="ECO:0000256" key="3">
    <source>
        <dbReference type="ARBA" id="ARBA00022729"/>
    </source>
</evidence>
<dbReference type="Pfam" id="PF14845">
    <property type="entry name" value="Glycohydro_20b2"/>
    <property type="match status" value="1"/>
</dbReference>
<dbReference type="AlphaFoldDB" id="A0A194QQN5"/>
<keyword evidence="9" id="KW-0624">Polysaccharide degradation</keyword>
<evidence type="ECO:0000256" key="1">
    <source>
        <dbReference type="ARBA" id="ARBA00001231"/>
    </source>
</evidence>
<evidence type="ECO:0000256" key="13">
    <source>
        <dbReference type="SAM" id="SignalP"/>
    </source>
</evidence>
<comment type="catalytic activity">
    <reaction evidence="1 10">
        <text>Hydrolysis of terminal non-reducing N-acetyl-D-hexosamine residues in N-acetyl-beta-D-hexosaminides.</text>
        <dbReference type="EC" id="3.2.1.52"/>
    </reaction>
</comment>
<evidence type="ECO:0000256" key="10">
    <source>
        <dbReference type="PIRNR" id="PIRNR001093"/>
    </source>
</evidence>
<evidence type="ECO:0000256" key="12">
    <source>
        <dbReference type="SAM" id="MobiDB-lite"/>
    </source>
</evidence>
<evidence type="ECO:0000259" key="15">
    <source>
        <dbReference type="Pfam" id="PF14845"/>
    </source>
</evidence>
<dbReference type="FunFam" id="3.20.20.80:FF:000063">
    <property type="entry name" value="Beta-hexosaminidase"/>
    <property type="match status" value="1"/>
</dbReference>
<gene>
    <name evidence="16" type="ORF">RR48_07696</name>
</gene>
<dbReference type="EC" id="3.2.1.52" evidence="10"/>
<organism evidence="16 17">
    <name type="scientific">Papilio machaon</name>
    <name type="common">Old World swallowtail butterfly</name>
    <dbReference type="NCBI Taxonomy" id="76193"/>
    <lineage>
        <taxon>Eukaryota</taxon>
        <taxon>Metazoa</taxon>
        <taxon>Ecdysozoa</taxon>
        <taxon>Arthropoda</taxon>
        <taxon>Hexapoda</taxon>
        <taxon>Insecta</taxon>
        <taxon>Pterygota</taxon>
        <taxon>Neoptera</taxon>
        <taxon>Endopterygota</taxon>
        <taxon>Lepidoptera</taxon>
        <taxon>Glossata</taxon>
        <taxon>Ditrysia</taxon>
        <taxon>Papilionoidea</taxon>
        <taxon>Papilionidae</taxon>
        <taxon>Papilioninae</taxon>
        <taxon>Papilio</taxon>
    </lineage>
</organism>
<evidence type="ECO:0000313" key="16">
    <source>
        <dbReference type="EMBL" id="KPJ07280.1"/>
    </source>
</evidence>
<dbReference type="Proteomes" id="UP000053240">
    <property type="component" value="Unassembled WGS sequence"/>
</dbReference>
<evidence type="ECO:0000256" key="5">
    <source>
        <dbReference type="ARBA" id="ARBA00023024"/>
    </source>
</evidence>
<dbReference type="Pfam" id="PF00728">
    <property type="entry name" value="Glyco_hydro_20"/>
    <property type="match status" value="1"/>
</dbReference>
<proteinExistence type="inferred from homology"/>
<evidence type="ECO:0000313" key="17">
    <source>
        <dbReference type="Proteomes" id="UP000053240"/>
    </source>
</evidence>
<dbReference type="PANTHER" id="PTHR22600:SF42">
    <property type="entry name" value="BETA-N-ACETYLHEXOSAMINIDASE"/>
    <property type="match status" value="1"/>
</dbReference>
<keyword evidence="5" id="KW-0146">Chitin degradation</keyword>
<keyword evidence="7" id="KW-0119">Carbohydrate metabolism</keyword>
<dbReference type="GO" id="GO:0006032">
    <property type="term" value="P:chitin catabolic process"/>
    <property type="evidence" value="ECO:0007669"/>
    <property type="project" value="UniProtKB-KW"/>
</dbReference>
<evidence type="ECO:0000256" key="11">
    <source>
        <dbReference type="PIRSR" id="PIRSR001093-1"/>
    </source>
</evidence>
<dbReference type="InParanoid" id="A0A194QQN5"/>
<evidence type="ECO:0000256" key="8">
    <source>
        <dbReference type="ARBA" id="ARBA00023295"/>
    </source>
</evidence>
<dbReference type="PIRSF" id="PIRSF001093">
    <property type="entry name" value="B-hxosamndse_ab_euk"/>
    <property type="match status" value="1"/>
</dbReference>
<dbReference type="PANTHER" id="PTHR22600">
    <property type="entry name" value="BETA-HEXOSAMINIDASE"/>
    <property type="match status" value="1"/>
</dbReference>
<evidence type="ECO:0000256" key="4">
    <source>
        <dbReference type="ARBA" id="ARBA00022801"/>
    </source>
</evidence>
<keyword evidence="3 13" id="KW-0732">Signal</keyword>
<feature type="domain" description="Glycoside hydrolase family 20 catalytic" evidence="14">
    <location>
        <begin position="251"/>
        <end position="467"/>
    </location>
</feature>